<feature type="domain" description="Dihydroxy-acid/6-phosphogluconate dehydratase C-terminal" evidence="7">
    <location>
        <begin position="367"/>
        <end position="561"/>
    </location>
</feature>
<dbReference type="PANTHER" id="PTHR43183:SF1">
    <property type="entry name" value="HYPOTHETICAL DIHYDROXY-ACID DEHYDRATASE (EUROFUNG)-RELATED"/>
    <property type="match status" value="1"/>
</dbReference>
<dbReference type="SUPFAM" id="SSF52016">
    <property type="entry name" value="LeuD/IlvD-like"/>
    <property type="match status" value="1"/>
</dbReference>
<evidence type="ECO:0000256" key="4">
    <source>
        <dbReference type="ARBA" id="ARBA00023014"/>
    </source>
</evidence>
<dbReference type="GO" id="GO:0016836">
    <property type="term" value="F:hydro-lyase activity"/>
    <property type="evidence" value="ECO:0007669"/>
    <property type="project" value="UniProtKB-ARBA"/>
</dbReference>
<comment type="similarity">
    <text evidence="1">Belongs to the IlvD/Edd family.</text>
</comment>
<dbReference type="InterPro" id="IPR042096">
    <property type="entry name" value="Dihydro-acid_dehy_C"/>
</dbReference>
<dbReference type="EMBL" id="LPUX01000047">
    <property type="protein sequence ID" value="OAP43260.1"/>
    <property type="molecule type" value="Genomic_DNA"/>
</dbReference>
<protein>
    <submittedName>
        <fullName evidence="8">Dihydroxy-acid dehydratase</fullName>
    </submittedName>
</protein>
<dbReference type="OrthoDB" id="7793094at2"/>
<name>A0A178Y6R4_9HYPH</name>
<dbReference type="InterPro" id="IPR052352">
    <property type="entry name" value="Sugar_Degrad_Dehydratases"/>
</dbReference>
<dbReference type="STRING" id="1472378.AU381_27060"/>
<sequence>MKKKAEWPRKLRSQDWFGGTGKNAIMHRSWMKNQGLPADTFDGRPIIGICNTWSELTPCNAHLRDLAERVKRGVYEAGGFPVEFPVFSTGESTLRPTAMMFRNLAAMDVEEAIRGNPVDGVVLLGGCDKTTPSLLMGAASVDIPAIVVSGGPMLNGKWRGKDVGSGTAIWQFSEMVKSGEMTLEEFMDAEQGMARSAGSCMTMGTASTMASMAEALGMTLSGNAAIPAVDARRRVISQLTGRRIVEMVKEDLKPSDILTKQAFENAIRVNGAVGGSTNAVLHLLALAGRIGVDLSLDDWDRLGRDVPTIVNLQPSGKYLMEEFYYAGGLPVVIKAVAEMGLLHNDAITVSGDTIWNDVKGVTNYNEDVILPKEKALTKSGGIAVLRGNLAPRGAVLKPSAASPHLMQHKGRAVVFESIEDYHGRINREDLDIDETCIMVLKYCGPKGYPGMAEVGNMGLPPKVLKKGITDMIRISDARMSGTAYGTVILHTAPEAAEGGPLALVENGDLIEVDIPNRTLQLHVSDEELARRRAAWVSPVKPLNGGYGGLYIKTVMQADTGADLDFLVGARGDRIPMDRDSH</sequence>
<evidence type="ECO:0000259" key="6">
    <source>
        <dbReference type="Pfam" id="PF00920"/>
    </source>
</evidence>
<dbReference type="GO" id="GO:0051536">
    <property type="term" value="F:iron-sulfur cluster binding"/>
    <property type="evidence" value="ECO:0007669"/>
    <property type="project" value="UniProtKB-KW"/>
</dbReference>
<dbReference type="Pfam" id="PF00920">
    <property type="entry name" value="ILVD_EDD_N"/>
    <property type="match status" value="1"/>
</dbReference>
<evidence type="ECO:0000313" key="9">
    <source>
        <dbReference type="Proteomes" id="UP000094025"/>
    </source>
</evidence>
<dbReference type="NCBIfam" id="NF009560">
    <property type="entry name" value="PRK13017.1"/>
    <property type="match status" value="1"/>
</dbReference>
<evidence type="ECO:0000256" key="3">
    <source>
        <dbReference type="ARBA" id="ARBA00023004"/>
    </source>
</evidence>
<accession>A0A178Y6R4</accession>
<keyword evidence="3" id="KW-0408">Iron</keyword>
<dbReference type="InterPro" id="IPR000581">
    <property type="entry name" value="ILV_EDD_N"/>
</dbReference>
<dbReference type="AlphaFoldDB" id="A0A178Y6R4"/>
<evidence type="ECO:0000256" key="2">
    <source>
        <dbReference type="ARBA" id="ARBA00022723"/>
    </source>
</evidence>
<gene>
    <name evidence="8" type="ORF">AU381_27060</name>
</gene>
<dbReference type="RefSeq" id="WP_064240119.1">
    <property type="nucleotide sequence ID" value="NZ_LPUX01000047.1"/>
</dbReference>
<dbReference type="InterPro" id="IPR037237">
    <property type="entry name" value="IlvD/EDD_N"/>
</dbReference>
<dbReference type="Proteomes" id="UP000094025">
    <property type="component" value="Unassembled WGS sequence"/>
</dbReference>
<organism evidence="8 9">
    <name type="scientific">Sinorhizobium glycinis</name>
    <dbReference type="NCBI Taxonomy" id="1472378"/>
    <lineage>
        <taxon>Bacteria</taxon>
        <taxon>Pseudomonadati</taxon>
        <taxon>Pseudomonadota</taxon>
        <taxon>Alphaproteobacteria</taxon>
        <taxon>Hyphomicrobiales</taxon>
        <taxon>Rhizobiaceae</taxon>
        <taxon>Sinorhizobium/Ensifer group</taxon>
        <taxon>Sinorhizobium</taxon>
    </lineage>
</organism>
<dbReference type="Gene3D" id="3.50.30.80">
    <property type="entry name" value="IlvD/EDD C-terminal domain-like"/>
    <property type="match status" value="1"/>
</dbReference>
<dbReference type="InterPro" id="IPR056740">
    <property type="entry name" value="ILV_EDD_C"/>
</dbReference>
<feature type="domain" description="Dihydroxy-acid/6-phosphogluconate dehydratase N-terminal" evidence="6">
    <location>
        <begin position="44"/>
        <end position="355"/>
    </location>
</feature>
<evidence type="ECO:0000256" key="1">
    <source>
        <dbReference type="ARBA" id="ARBA00006486"/>
    </source>
</evidence>
<keyword evidence="4" id="KW-0411">Iron-sulfur</keyword>
<keyword evidence="2" id="KW-0479">Metal-binding</keyword>
<keyword evidence="9" id="KW-1185">Reference proteome</keyword>
<evidence type="ECO:0000313" key="8">
    <source>
        <dbReference type="EMBL" id="OAP43260.1"/>
    </source>
</evidence>
<dbReference type="NCBIfam" id="NF004784">
    <property type="entry name" value="PRK06131.1"/>
    <property type="match status" value="1"/>
</dbReference>
<dbReference type="SUPFAM" id="SSF143975">
    <property type="entry name" value="IlvD/EDD N-terminal domain-like"/>
    <property type="match status" value="1"/>
</dbReference>
<dbReference type="PANTHER" id="PTHR43183">
    <property type="entry name" value="HYPOTHETICAL DIHYDROXYACID DEHYDRATASE (EUROFUNG)-RELATED"/>
    <property type="match status" value="1"/>
</dbReference>
<dbReference type="FunFam" id="3.50.30.80:FF:000001">
    <property type="entry name" value="Dihydroxy-acid dehydratase"/>
    <property type="match status" value="1"/>
</dbReference>
<comment type="caution">
    <text evidence="8">The sequence shown here is derived from an EMBL/GenBank/DDBJ whole genome shotgun (WGS) entry which is preliminary data.</text>
</comment>
<dbReference type="Pfam" id="PF24877">
    <property type="entry name" value="ILV_EDD_C"/>
    <property type="match status" value="1"/>
</dbReference>
<evidence type="ECO:0000259" key="7">
    <source>
        <dbReference type="Pfam" id="PF24877"/>
    </source>
</evidence>
<evidence type="ECO:0000256" key="5">
    <source>
        <dbReference type="ARBA" id="ARBA00023239"/>
    </source>
</evidence>
<keyword evidence="5" id="KW-0456">Lyase</keyword>
<dbReference type="NCBIfam" id="NF009559">
    <property type="entry name" value="PRK13016.1"/>
    <property type="match status" value="1"/>
</dbReference>
<dbReference type="GO" id="GO:0046872">
    <property type="term" value="F:metal ion binding"/>
    <property type="evidence" value="ECO:0007669"/>
    <property type="project" value="UniProtKB-KW"/>
</dbReference>
<reference evidence="8 9" key="1">
    <citation type="journal article" date="2016" name="Int. J. Syst. Evol. Microbiol.">
        <title>Ensifer glycinis sp. nov., an novel rhizobial species associated with Glycine spp.</title>
        <authorList>
            <person name="Yan H."/>
            <person name="Yan J."/>
            <person name="Sui X.H."/>
            <person name="Wang E.T."/>
            <person name="Chen W.X."/>
            <person name="Zhang X.X."/>
            <person name="Chen W.F."/>
        </authorList>
    </citation>
    <scope>NUCLEOTIDE SEQUENCE [LARGE SCALE GENOMIC DNA]</scope>
    <source>
        <strain evidence="8 9">CCBAU 23380</strain>
    </source>
</reference>
<proteinExistence type="inferred from homology"/>